<dbReference type="InterPro" id="IPR030382">
    <property type="entry name" value="MeTrfase_TRM5/TYW2"/>
</dbReference>
<dbReference type="OrthoDB" id="8079at2157"/>
<evidence type="ECO:0000256" key="2">
    <source>
        <dbReference type="ARBA" id="ARBA00022691"/>
    </source>
</evidence>
<proteinExistence type="predicted"/>
<gene>
    <name evidence="5" type="ORF">DK846_02540</name>
</gene>
<evidence type="ECO:0000256" key="1">
    <source>
        <dbReference type="ARBA" id="ARBA00022679"/>
    </source>
</evidence>
<dbReference type="InterPro" id="IPR056743">
    <property type="entry name" value="TRM5-TYW2-like_MTfase"/>
</dbReference>
<dbReference type="GO" id="GO:0005737">
    <property type="term" value="C:cytoplasm"/>
    <property type="evidence" value="ECO:0007669"/>
    <property type="project" value="TreeGrafter"/>
</dbReference>
<keyword evidence="3" id="KW-0819">tRNA processing</keyword>
<organism evidence="5 6">
    <name type="scientific">Methanospirillum lacunae</name>
    <dbReference type="NCBI Taxonomy" id="668570"/>
    <lineage>
        <taxon>Archaea</taxon>
        <taxon>Methanobacteriati</taxon>
        <taxon>Methanobacteriota</taxon>
        <taxon>Stenosarchaea group</taxon>
        <taxon>Methanomicrobia</taxon>
        <taxon>Methanomicrobiales</taxon>
        <taxon>Methanospirillaceae</taxon>
        <taxon>Methanospirillum</taxon>
    </lineage>
</organism>
<accession>A0A2V2N7K2</accession>
<dbReference type="PANTHER" id="PTHR23245:SF31">
    <property type="entry name" value="TRNA WYBUTOSINE-SYNTHESIZING PROTEIN 3 HOMOLOG"/>
    <property type="match status" value="1"/>
</dbReference>
<evidence type="ECO:0000313" key="6">
    <source>
        <dbReference type="Proteomes" id="UP000245657"/>
    </source>
</evidence>
<keyword evidence="5" id="KW-0489">Methyltransferase</keyword>
<keyword evidence="2" id="KW-0949">S-adenosyl-L-methionine</keyword>
<evidence type="ECO:0000256" key="3">
    <source>
        <dbReference type="ARBA" id="ARBA00022694"/>
    </source>
</evidence>
<dbReference type="PROSITE" id="PS51684">
    <property type="entry name" value="SAM_MT_TRM5_TYW2"/>
    <property type="match status" value="1"/>
</dbReference>
<dbReference type="AlphaFoldDB" id="A0A2V2N7K2"/>
<dbReference type="GO" id="GO:0031591">
    <property type="term" value="P:wybutosine biosynthetic process"/>
    <property type="evidence" value="ECO:0007669"/>
    <property type="project" value="TreeGrafter"/>
</dbReference>
<comment type="caution">
    <text evidence="5">The sequence shown here is derived from an EMBL/GenBank/DDBJ whole genome shotgun (WGS) entry which is preliminary data.</text>
</comment>
<dbReference type="Gene3D" id="3.40.50.150">
    <property type="entry name" value="Vaccinia Virus protein VP39"/>
    <property type="match status" value="1"/>
</dbReference>
<keyword evidence="6" id="KW-1185">Reference proteome</keyword>
<dbReference type="GO" id="GO:0008175">
    <property type="term" value="F:tRNA methyltransferase activity"/>
    <property type="evidence" value="ECO:0007669"/>
    <property type="project" value="TreeGrafter"/>
</dbReference>
<sequence length="288" mass="32457">MQTRLVPLTDMAVLMTESWVDQTRRPFITAEGAYVPVREGFPSTHMLPSRRRSGRGYQKLGDVVIFHGAYPTLDEVNDVKTLEKPRGIFWISGHEGVTREPHILRIEGSGGEVTHRESGIIYRLDIEQVMFSQGNREEKTRISKMIHPGETVADMFAGIGYFSLGMARAGARVHAMEINPVSFKYLEQNTTLNGLTGKIRADNGDCRNLLSGVYDRIHMGHFEAVTFLDQALRHVHKETILHVHMLGDRSDEIKNILHDSSLDANITVHKVKKAGPRTWHLVADVVIE</sequence>
<dbReference type="SUPFAM" id="SSF53335">
    <property type="entry name" value="S-adenosyl-L-methionine-dependent methyltransferases"/>
    <property type="match status" value="1"/>
</dbReference>
<dbReference type="EMBL" id="QGMY01000002">
    <property type="protein sequence ID" value="PWR74505.1"/>
    <property type="molecule type" value="Genomic_DNA"/>
</dbReference>
<dbReference type="GO" id="GO:0030488">
    <property type="term" value="P:tRNA methylation"/>
    <property type="evidence" value="ECO:0007669"/>
    <property type="project" value="TreeGrafter"/>
</dbReference>
<dbReference type="CDD" id="cd02440">
    <property type="entry name" value="AdoMet_MTases"/>
    <property type="match status" value="1"/>
</dbReference>
<dbReference type="InterPro" id="IPR029063">
    <property type="entry name" value="SAM-dependent_MTases_sf"/>
</dbReference>
<evidence type="ECO:0000313" key="5">
    <source>
        <dbReference type="EMBL" id="PWR74505.1"/>
    </source>
</evidence>
<protein>
    <submittedName>
        <fullName evidence="5">SAM-dependent methyltransferase</fullName>
    </submittedName>
</protein>
<name>A0A2V2N7K2_9EURY</name>
<dbReference type="Pfam" id="PF02475">
    <property type="entry name" value="TRM5-TYW2_MTfase"/>
    <property type="match status" value="1"/>
</dbReference>
<reference evidence="5 6" key="1">
    <citation type="submission" date="2018-05" db="EMBL/GenBank/DDBJ databases">
        <title>Draft genome of Methanospirillum lacunae Ki8-1.</title>
        <authorList>
            <person name="Dueholm M.S."/>
            <person name="Nielsen P.H."/>
            <person name="Bakmann L.F."/>
            <person name="Otzen D.E."/>
        </authorList>
    </citation>
    <scope>NUCLEOTIDE SEQUENCE [LARGE SCALE GENOMIC DNA]</scope>
    <source>
        <strain evidence="5 6">Ki8-1</strain>
    </source>
</reference>
<keyword evidence="1 5" id="KW-0808">Transferase</keyword>
<evidence type="ECO:0000259" key="4">
    <source>
        <dbReference type="PROSITE" id="PS51684"/>
    </source>
</evidence>
<dbReference type="PANTHER" id="PTHR23245">
    <property type="entry name" value="TRNA METHYLTRANSFERASE"/>
    <property type="match status" value="1"/>
</dbReference>
<dbReference type="Proteomes" id="UP000245657">
    <property type="component" value="Unassembled WGS sequence"/>
</dbReference>
<feature type="domain" description="SAM-dependent methyltransferase TRM5/TYW2-type" evidence="4">
    <location>
        <begin position="57"/>
        <end position="288"/>
    </location>
</feature>